<evidence type="ECO:0000256" key="4">
    <source>
        <dbReference type="ARBA" id="ARBA00022989"/>
    </source>
</evidence>
<evidence type="ECO:0000256" key="5">
    <source>
        <dbReference type="ARBA" id="ARBA00023136"/>
    </source>
</evidence>
<organism evidence="7 8">
    <name type="scientific">Uliginosibacterium aquaticum</name>
    <dbReference type="NCBI Taxonomy" id="2731212"/>
    <lineage>
        <taxon>Bacteria</taxon>
        <taxon>Pseudomonadati</taxon>
        <taxon>Pseudomonadota</taxon>
        <taxon>Betaproteobacteria</taxon>
        <taxon>Rhodocyclales</taxon>
        <taxon>Zoogloeaceae</taxon>
        <taxon>Uliginosibacterium</taxon>
    </lineage>
</organism>
<dbReference type="EMBL" id="JABCSC020000003">
    <property type="protein sequence ID" value="NSL55626.1"/>
    <property type="molecule type" value="Genomic_DNA"/>
</dbReference>
<protein>
    <submittedName>
        <fullName evidence="7">LysE family translocator</fullName>
    </submittedName>
</protein>
<feature type="transmembrane region" description="Helical" evidence="6">
    <location>
        <begin position="66"/>
        <end position="86"/>
    </location>
</feature>
<evidence type="ECO:0000313" key="7">
    <source>
        <dbReference type="EMBL" id="NSL55626.1"/>
    </source>
</evidence>
<comment type="caution">
    <text evidence="7">The sequence shown here is derived from an EMBL/GenBank/DDBJ whole genome shotgun (WGS) entry which is preliminary data.</text>
</comment>
<dbReference type="InterPro" id="IPR001123">
    <property type="entry name" value="LeuE-type"/>
</dbReference>
<feature type="transmembrane region" description="Helical" evidence="6">
    <location>
        <begin position="174"/>
        <end position="194"/>
    </location>
</feature>
<feature type="transmembrane region" description="Helical" evidence="6">
    <location>
        <begin position="139"/>
        <end position="162"/>
    </location>
</feature>
<evidence type="ECO:0000256" key="1">
    <source>
        <dbReference type="ARBA" id="ARBA00004651"/>
    </source>
</evidence>
<sequence>MTSLFPMFLFALAASLSPGPVNLVGLGTGARRGFLPGMIHVAGATCGFTVLLVLIGFGLQALLLQWPWLLALIRWAGAAFFVYMAWKLWRDEGQLEAGEARPGSLFLQGALMQWLNPKAWLASAAGMGAFAADGEAGRIGLFGALYFVVCFASLACWVWAGCHLRGWLQQPQRVRLLNGGLAVMLLLCAPGMLLG</sequence>
<proteinExistence type="predicted"/>
<dbReference type="PANTHER" id="PTHR30086:SF20">
    <property type="entry name" value="ARGININE EXPORTER PROTEIN ARGO-RELATED"/>
    <property type="match status" value="1"/>
</dbReference>
<evidence type="ECO:0000313" key="8">
    <source>
        <dbReference type="Proteomes" id="UP000778523"/>
    </source>
</evidence>
<gene>
    <name evidence="7" type="ORF">HJ583_011370</name>
</gene>
<keyword evidence="3 6" id="KW-0812">Transmembrane</keyword>
<reference evidence="7 8" key="1">
    <citation type="submission" date="2020-06" db="EMBL/GenBank/DDBJ databases">
        <title>Draft genome of Uliginosibacterium sp. IMCC34675.</title>
        <authorList>
            <person name="Song J."/>
        </authorList>
    </citation>
    <scope>NUCLEOTIDE SEQUENCE [LARGE SCALE GENOMIC DNA]</scope>
    <source>
        <strain evidence="7 8">IMCC34675</strain>
    </source>
</reference>
<dbReference type="Proteomes" id="UP000778523">
    <property type="component" value="Unassembled WGS sequence"/>
</dbReference>
<name>A0ABX2IFZ8_9RHOO</name>
<feature type="transmembrane region" description="Helical" evidence="6">
    <location>
        <begin position="39"/>
        <end position="59"/>
    </location>
</feature>
<keyword evidence="4 6" id="KW-1133">Transmembrane helix</keyword>
<keyword evidence="8" id="KW-1185">Reference proteome</keyword>
<dbReference type="PANTHER" id="PTHR30086">
    <property type="entry name" value="ARGININE EXPORTER PROTEIN ARGO"/>
    <property type="match status" value="1"/>
</dbReference>
<accession>A0ABX2IFZ8</accession>
<comment type="subcellular location">
    <subcellularLocation>
        <location evidence="1">Cell membrane</location>
        <topology evidence="1">Multi-pass membrane protein</topology>
    </subcellularLocation>
</comment>
<dbReference type="RefSeq" id="WP_170022047.1">
    <property type="nucleotide sequence ID" value="NZ_JABCSC020000003.1"/>
</dbReference>
<keyword evidence="5 6" id="KW-0472">Membrane</keyword>
<evidence type="ECO:0000256" key="3">
    <source>
        <dbReference type="ARBA" id="ARBA00022692"/>
    </source>
</evidence>
<evidence type="ECO:0000256" key="6">
    <source>
        <dbReference type="SAM" id="Phobius"/>
    </source>
</evidence>
<keyword evidence="2" id="KW-1003">Cell membrane</keyword>
<dbReference type="Pfam" id="PF01810">
    <property type="entry name" value="LysE"/>
    <property type="match status" value="1"/>
</dbReference>
<evidence type="ECO:0000256" key="2">
    <source>
        <dbReference type="ARBA" id="ARBA00022475"/>
    </source>
</evidence>